<dbReference type="RefSeq" id="WP_166051473.1">
    <property type="nucleotide sequence ID" value="NZ_JAAMPJ010000009.1"/>
</dbReference>
<evidence type="ECO:0000313" key="2">
    <source>
        <dbReference type="Proteomes" id="UP000481360"/>
    </source>
</evidence>
<dbReference type="CDD" id="cd00586">
    <property type="entry name" value="4HBT"/>
    <property type="match status" value="1"/>
</dbReference>
<protein>
    <submittedName>
        <fullName evidence="1">Acyl-CoA thioesterase</fullName>
    </submittedName>
</protein>
<dbReference type="InterPro" id="IPR029069">
    <property type="entry name" value="HotDog_dom_sf"/>
</dbReference>
<dbReference type="Proteomes" id="UP000481360">
    <property type="component" value="Unassembled WGS sequence"/>
</dbReference>
<organism evidence="1 2">
    <name type="scientific">Lentzea alba</name>
    <dbReference type="NCBI Taxonomy" id="2714351"/>
    <lineage>
        <taxon>Bacteria</taxon>
        <taxon>Bacillati</taxon>
        <taxon>Actinomycetota</taxon>
        <taxon>Actinomycetes</taxon>
        <taxon>Pseudonocardiales</taxon>
        <taxon>Pseudonocardiaceae</taxon>
        <taxon>Lentzea</taxon>
    </lineage>
</organism>
<evidence type="ECO:0000313" key="1">
    <source>
        <dbReference type="EMBL" id="NGY63266.1"/>
    </source>
</evidence>
<dbReference type="Pfam" id="PF13279">
    <property type="entry name" value="4HBT_2"/>
    <property type="match status" value="1"/>
</dbReference>
<name>A0A7C9RVQ2_9PSEU</name>
<dbReference type="EMBL" id="JAAMPJ010000009">
    <property type="protein sequence ID" value="NGY63266.1"/>
    <property type="molecule type" value="Genomic_DNA"/>
</dbReference>
<accession>A0A7C9RVQ2</accession>
<reference evidence="1 2" key="1">
    <citation type="submission" date="2020-03" db="EMBL/GenBank/DDBJ databases">
        <title>Isolation and identification of active actinomycetes.</title>
        <authorList>
            <person name="Sun X."/>
        </authorList>
    </citation>
    <scope>NUCLEOTIDE SEQUENCE [LARGE SCALE GENOMIC DNA]</scope>
    <source>
        <strain evidence="1 2">NEAU-D13</strain>
    </source>
</reference>
<dbReference type="Gene3D" id="3.10.129.10">
    <property type="entry name" value="Hotdog Thioesterase"/>
    <property type="match status" value="1"/>
</dbReference>
<comment type="caution">
    <text evidence="1">The sequence shown here is derived from an EMBL/GenBank/DDBJ whole genome shotgun (WGS) entry which is preliminary data.</text>
</comment>
<dbReference type="SUPFAM" id="SSF54637">
    <property type="entry name" value="Thioesterase/thiol ester dehydrase-isomerase"/>
    <property type="match status" value="1"/>
</dbReference>
<proteinExistence type="predicted"/>
<gene>
    <name evidence="1" type="ORF">G7043_30530</name>
</gene>
<dbReference type="AlphaFoldDB" id="A0A7C9RVQ2"/>
<sequence length="139" mass="15691">MTARLIPVVVHFDELDSLGMLHNSRYPLLVERAWMELWHGPGALVDREPRLAADISGVVVKELRMTYEAPVTRHGRYAVELWIEQIGTTSLTYGFRFCAADGDLTHAHGTRTVIRLDPGTLRPAPWSERLVSAGQELMR</sequence>
<keyword evidence="2" id="KW-1185">Reference proteome</keyword>